<dbReference type="CDD" id="cd16098">
    <property type="entry name" value="FliS"/>
    <property type="match status" value="1"/>
</dbReference>
<name>A0A662DH28_UNCAE</name>
<evidence type="ECO:0000256" key="5">
    <source>
        <dbReference type="ARBA" id="ARBA00023186"/>
    </source>
</evidence>
<accession>A0A662DH28</accession>
<dbReference type="GO" id="GO:0005829">
    <property type="term" value="C:cytosol"/>
    <property type="evidence" value="ECO:0007669"/>
    <property type="project" value="UniProtKB-SubCell"/>
</dbReference>
<dbReference type="AlphaFoldDB" id="A0A662DH28"/>
<dbReference type="PANTHER" id="PTHR34773:SF1">
    <property type="entry name" value="FLAGELLAR SECRETION CHAPERONE FLIS"/>
    <property type="match status" value="1"/>
</dbReference>
<dbReference type="EMBL" id="QMQA01000028">
    <property type="protein sequence ID" value="RLE14805.1"/>
    <property type="molecule type" value="Genomic_DNA"/>
</dbReference>
<comment type="similarity">
    <text evidence="2 6">Belongs to the FliS family.</text>
</comment>
<comment type="caution">
    <text evidence="7">The sequence shown here is derived from an EMBL/GenBank/DDBJ whole genome shotgun (WGS) entry which is preliminary data.</text>
</comment>
<proteinExistence type="inferred from homology"/>
<sequence length="128" mass="15283">MKNQELLKKYREMEILTSPPEKLILLLYDEVIKCLDQAKTKIKDKDVEESNRLLLKTQRIIRELMCSLNLKMGEIATRWYSLYEYIYERLIQANLEKNLEIIEEVLSLIKPLREAWAKAMEVANENHN</sequence>
<keyword evidence="7" id="KW-0966">Cell projection</keyword>
<dbReference type="Pfam" id="PF02561">
    <property type="entry name" value="FliS"/>
    <property type="match status" value="1"/>
</dbReference>
<evidence type="ECO:0000256" key="3">
    <source>
        <dbReference type="ARBA" id="ARBA00022490"/>
    </source>
</evidence>
<organism evidence="7 8">
    <name type="scientific">Aerophobetes bacterium</name>
    <dbReference type="NCBI Taxonomy" id="2030807"/>
    <lineage>
        <taxon>Bacteria</taxon>
        <taxon>Candidatus Aerophobota</taxon>
    </lineage>
</organism>
<evidence type="ECO:0000256" key="2">
    <source>
        <dbReference type="ARBA" id="ARBA00008787"/>
    </source>
</evidence>
<evidence type="ECO:0000256" key="6">
    <source>
        <dbReference type="PIRNR" id="PIRNR039090"/>
    </source>
</evidence>
<dbReference type="SUPFAM" id="SSF101116">
    <property type="entry name" value="Flagellar export chaperone FliS"/>
    <property type="match status" value="1"/>
</dbReference>
<keyword evidence="3 6" id="KW-0963">Cytoplasm</keyword>
<dbReference type="NCBIfam" id="TIGR00208">
    <property type="entry name" value="fliS"/>
    <property type="match status" value="1"/>
</dbReference>
<evidence type="ECO:0000313" key="7">
    <source>
        <dbReference type="EMBL" id="RLE14805.1"/>
    </source>
</evidence>
<protein>
    <recommendedName>
        <fullName evidence="6">Flagellar secretion chaperone FliS</fullName>
    </recommendedName>
</protein>
<dbReference type="InterPro" id="IPR036584">
    <property type="entry name" value="FliS_sf"/>
</dbReference>
<keyword evidence="7" id="KW-0969">Cilium</keyword>
<comment type="subcellular location">
    <subcellularLocation>
        <location evidence="1 6">Cytoplasm</location>
        <location evidence="1 6">Cytosol</location>
    </subcellularLocation>
</comment>
<dbReference type="InterPro" id="IPR003713">
    <property type="entry name" value="FliS"/>
</dbReference>
<gene>
    <name evidence="7" type="primary">fliS</name>
    <name evidence="7" type="ORF">DRJ04_01645</name>
</gene>
<reference evidence="7 8" key="1">
    <citation type="submission" date="2018-06" db="EMBL/GenBank/DDBJ databases">
        <title>Extensive metabolic versatility and redundancy in microbially diverse, dynamic hydrothermal sediments.</title>
        <authorList>
            <person name="Dombrowski N."/>
            <person name="Teske A."/>
            <person name="Baker B.J."/>
        </authorList>
    </citation>
    <scope>NUCLEOTIDE SEQUENCE [LARGE SCALE GENOMIC DNA]</scope>
    <source>
        <strain evidence="7">B3_G15</strain>
    </source>
</reference>
<dbReference type="GO" id="GO:0044780">
    <property type="term" value="P:bacterial-type flagellum assembly"/>
    <property type="evidence" value="ECO:0007669"/>
    <property type="project" value="InterPro"/>
</dbReference>
<keyword evidence="7" id="KW-0282">Flagellum</keyword>
<dbReference type="PIRSF" id="PIRSF039090">
    <property type="entry name" value="Flis"/>
    <property type="match status" value="1"/>
</dbReference>
<evidence type="ECO:0000256" key="4">
    <source>
        <dbReference type="ARBA" id="ARBA00022795"/>
    </source>
</evidence>
<evidence type="ECO:0000313" key="8">
    <source>
        <dbReference type="Proteomes" id="UP000280417"/>
    </source>
</evidence>
<keyword evidence="5" id="KW-0143">Chaperone</keyword>
<dbReference type="PANTHER" id="PTHR34773">
    <property type="entry name" value="FLAGELLAR SECRETION CHAPERONE FLIS"/>
    <property type="match status" value="1"/>
</dbReference>
<dbReference type="Proteomes" id="UP000280417">
    <property type="component" value="Unassembled WGS sequence"/>
</dbReference>
<keyword evidence="4 6" id="KW-1005">Bacterial flagellum biogenesis</keyword>
<dbReference type="Gene3D" id="1.20.120.340">
    <property type="entry name" value="Flagellar protein FliS"/>
    <property type="match status" value="1"/>
</dbReference>
<dbReference type="GO" id="GO:0071973">
    <property type="term" value="P:bacterial-type flagellum-dependent cell motility"/>
    <property type="evidence" value="ECO:0007669"/>
    <property type="project" value="TreeGrafter"/>
</dbReference>
<evidence type="ECO:0000256" key="1">
    <source>
        <dbReference type="ARBA" id="ARBA00004514"/>
    </source>
</evidence>